<dbReference type="Pfam" id="PF10099">
    <property type="entry name" value="RskA_C"/>
    <property type="match status" value="1"/>
</dbReference>
<dbReference type="Pfam" id="PF13490">
    <property type="entry name" value="zf-HC2"/>
    <property type="match status" value="1"/>
</dbReference>
<dbReference type="InterPro" id="IPR027383">
    <property type="entry name" value="Znf_put"/>
</dbReference>
<reference evidence="12" key="1">
    <citation type="journal article" date="2005" name="Environ. Microbiol.">
        <title>Genetic and functional properties of uncultivated thermophilic crenarchaeotes from a subsurface gold mine as revealed by analysis of genome fragments.</title>
        <authorList>
            <person name="Nunoura T."/>
            <person name="Hirayama H."/>
            <person name="Takami H."/>
            <person name="Oida H."/>
            <person name="Nishi S."/>
            <person name="Shimamura S."/>
            <person name="Suzuki Y."/>
            <person name="Inagaki F."/>
            <person name="Takai K."/>
            <person name="Nealson K.H."/>
            <person name="Horikoshi K."/>
        </authorList>
    </citation>
    <scope>NUCLEOTIDE SEQUENCE</scope>
</reference>
<gene>
    <name evidence="12" type="ORF">HGMM_F01F09C23</name>
</gene>
<dbReference type="InterPro" id="IPR041916">
    <property type="entry name" value="Anti_sigma_zinc_sf"/>
</dbReference>
<keyword evidence="4 9" id="KW-0812">Transmembrane</keyword>
<dbReference type="PANTHER" id="PTHR37461:SF1">
    <property type="entry name" value="ANTI-SIGMA-K FACTOR RSKA"/>
    <property type="match status" value="1"/>
</dbReference>
<dbReference type="GO" id="GO:0016989">
    <property type="term" value="F:sigma factor antagonist activity"/>
    <property type="evidence" value="ECO:0007669"/>
    <property type="project" value="TreeGrafter"/>
</dbReference>
<evidence type="ECO:0000256" key="6">
    <source>
        <dbReference type="ARBA" id="ARBA00023136"/>
    </source>
</evidence>
<name>H5S8U7_9ZZZZ</name>
<organism evidence="12">
    <name type="scientific">uncultured prokaryote</name>
    <dbReference type="NCBI Taxonomy" id="198431"/>
    <lineage>
        <taxon>unclassified sequences</taxon>
        <taxon>environmental samples</taxon>
    </lineage>
</organism>
<keyword evidence="3" id="KW-1003">Cell membrane</keyword>
<dbReference type="EMBL" id="AP011632">
    <property type="protein sequence ID" value="BAL52583.1"/>
    <property type="molecule type" value="Genomic_DNA"/>
</dbReference>
<evidence type="ECO:0000256" key="7">
    <source>
        <dbReference type="ARBA" id="ARBA00029829"/>
    </source>
</evidence>
<evidence type="ECO:0000259" key="11">
    <source>
        <dbReference type="Pfam" id="PF13490"/>
    </source>
</evidence>
<dbReference type="InterPro" id="IPR051474">
    <property type="entry name" value="Anti-sigma-K/W_factor"/>
</dbReference>
<reference evidence="12" key="2">
    <citation type="journal article" date="2012" name="PLoS ONE">
        <title>A Deeply Branching Thermophilic Bacterium with an Ancient Acetyl-CoA Pathway Dominates a Subsurface Ecosystem.</title>
        <authorList>
            <person name="Takami H."/>
            <person name="Noguchi H."/>
            <person name="Takaki Y."/>
            <person name="Uchiyama I."/>
            <person name="Toyoda A."/>
            <person name="Nishi S."/>
            <person name="Chee G.-J."/>
            <person name="Arai W."/>
            <person name="Nunoura T."/>
            <person name="Itoh T."/>
            <person name="Hattori M."/>
            <person name="Takai K."/>
        </authorList>
    </citation>
    <scope>NUCLEOTIDE SEQUENCE</scope>
</reference>
<evidence type="ECO:0000256" key="9">
    <source>
        <dbReference type="SAM" id="Phobius"/>
    </source>
</evidence>
<feature type="domain" description="Anti-sigma K factor RskA C-terminal" evidence="10">
    <location>
        <begin position="97"/>
        <end position="242"/>
    </location>
</feature>
<evidence type="ECO:0000313" key="12">
    <source>
        <dbReference type="EMBL" id="BAL52583.1"/>
    </source>
</evidence>
<dbReference type="PANTHER" id="PTHR37461">
    <property type="entry name" value="ANTI-SIGMA-K FACTOR RSKA"/>
    <property type="match status" value="1"/>
</dbReference>
<keyword evidence="5 9" id="KW-1133">Transmembrane helix</keyword>
<evidence type="ECO:0000256" key="3">
    <source>
        <dbReference type="ARBA" id="ARBA00022475"/>
    </source>
</evidence>
<dbReference type="InterPro" id="IPR018764">
    <property type="entry name" value="RskA_C"/>
</dbReference>
<proteinExistence type="predicted"/>
<dbReference type="AlphaFoldDB" id="H5S8U7"/>
<feature type="transmembrane region" description="Helical" evidence="9">
    <location>
        <begin position="94"/>
        <end position="113"/>
    </location>
</feature>
<evidence type="ECO:0000256" key="5">
    <source>
        <dbReference type="ARBA" id="ARBA00022989"/>
    </source>
</evidence>
<sequence>MREGDTRRTDCPDDLIGAYALGALDPDELEAVERHLALCEHCRQAVADARRTAQLLAFSAPPQPVPVRTRRQLLARVRPSPVRNSLRFWLARPAWALAATASLLALLFGWQVIQQQRVADRQARQAVEADAQRRAVVQLIAQRDGLLIRLQGTGAARDAHGAIILDPSSNTALIAVEGLPRPATSQAYVVWLVRGDQYYQGGILPVDEHGHAELFLSPRESLRTFDALAITLENGPQVSAPNGQPVALASLD</sequence>
<dbReference type="GO" id="GO:0005886">
    <property type="term" value="C:plasma membrane"/>
    <property type="evidence" value="ECO:0007669"/>
    <property type="project" value="UniProtKB-SubCell"/>
</dbReference>
<evidence type="ECO:0000259" key="10">
    <source>
        <dbReference type="Pfam" id="PF10099"/>
    </source>
</evidence>
<comment type="subcellular location">
    <subcellularLocation>
        <location evidence="2">Cell membrane</location>
    </subcellularLocation>
    <subcellularLocation>
        <location evidence="1">Membrane</location>
        <topology evidence="1">Single-pass membrane protein</topology>
    </subcellularLocation>
</comment>
<feature type="domain" description="Putative zinc-finger" evidence="11">
    <location>
        <begin position="14"/>
        <end position="43"/>
    </location>
</feature>
<evidence type="ECO:0000256" key="2">
    <source>
        <dbReference type="ARBA" id="ARBA00004236"/>
    </source>
</evidence>
<evidence type="ECO:0000256" key="4">
    <source>
        <dbReference type="ARBA" id="ARBA00022692"/>
    </source>
</evidence>
<dbReference type="Gene3D" id="1.10.10.1320">
    <property type="entry name" value="Anti-sigma factor, zinc-finger domain"/>
    <property type="match status" value="1"/>
</dbReference>
<protein>
    <recommendedName>
        <fullName evidence="8">Regulator of SigK</fullName>
    </recommendedName>
    <alternativeName>
        <fullName evidence="7">Sigma-K anti-sigma factor RskA</fullName>
    </alternativeName>
</protein>
<keyword evidence="6 9" id="KW-0472">Membrane</keyword>
<evidence type="ECO:0000256" key="8">
    <source>
        <dbReference type="ARBA" id="ARBA00030803"/>
    </source>
</evidence>
<accession>H5S8U7</accession>
<evidence type="ECO:0000256" key="1">
    <source>
        <dbReference type="ARBA" id="ARBA00004167"/>
    </source>
</evidence>